<dbReference type="EC" id="3.1.-.-" evidence="14"/>
<dbReference type="PROSITE" id="PS51198">
    <property type="entry name" value="UVRD_HELICASE_ATP_BIND"/>
    <property type="match status" value="1"/>
</dbReference>
<dbReference type="GO" id="GO:0005829">
    <property type="term" value="C:cytosol"/>
    <property type="evidence" value="ECO:0007669"/>
    <property type="project" value="TreeGrafter"/>
</dbReference>
<evidence type="ECO:0000313" key="20">
    <source>
        <dbReference type="Proteomes" id="UP000053523"/>
    </source>
</evidence>
<evidence type="ECO:0000256" key="9">
    <source>
        <dbReference type="ARBA" id="ARBA00023125"/>
    </source>
</evidence>
<dbReference type="FunFam" id="3.40.50.300:FF:001196">
    <property type="entry name" value="ATP-dependent helicase/nuclease subunit A"/>
    <property type="match status" value="1"/>
</dbReference>
<dbReference type="GO" id="GO:0003690">
    <property type="term" value="F:double-stranded DNA binding"/>
    <property type="evidence" value="ECO:0007669"/>
    <property type="project" value="UniProtKB-UniRule"/>
</dbReference>
<evidence type="ECO:0000256" key="6">
    <source>
        <dbReference type="ARBA" id="ARBA00022806"/>
    </source>
</evidence>
<evidence type="ECO:0000256" key="5">
    <source>
        <dbReference type="ARBA" id="ARBA00022801"/>
    </source>
</evidence>
<feature type="compositionally biased region" description="Basic and acidic residues" evidence="16">
    <location>
        <begin position="962"/>
        <end position="977"/>
    </location>
</feature>
<name>A0A2K0A977_STAHA</name>
<gene>
    <name evidence="14 19" type="primary">addA</name>
    <name evidence="19" type="ORF">AL503_012555</name>
</gene>
<dbReference type="InterPro" id="IPR014016">
    <property type="entry name" value="UvrD-like_ATP-bd"/>
</dbReference>
<keyword evidence="11 14" id="KW-0413">Isomerase</keyword>
<dbReference type="SUPFAM" id="SSF52980">
    <property type="entry name" value="Restriction endonuclease-like"/>
    <property type="match status" value="1"/>
</dbReference>
<comment type="caution">
    <text evidence="19">The sequence shown here is derived from an EMBL/GenBank/DDBJ whole genome shotgun (WGS) entry which is preliminary data.</text>
</comment>
<feature type="region of interest" description="Disordered" evidence="16">
    <location>
        <begin position="956"/>
        <end position="977"/>
    </location>
</feature>
<comment type="catalytic activity">
    <reaction evidence="12 14">
        <text>Couples ATP hydrolysis with the unwinding of duplex DNA by translocating in the 3'-5' direction.</text>
        <dbReference type="EC" id="5.6.2.4"/>
    </reaction>
</comment>
<evidence type="ECO:0000256" key="4">
    <source>
        <dbReference type="ARBA" id="ARBA00022763"/>
    </source>
</evidence>
<dbReference type="Pfam" id="PF13361">
    <property type="entry name" value="UvrD_C"/>
    <property type="match status" value="1"/>
</dbReference>
<dbReference type="InterPro" id="IPR014152">
    <property type="entry name" value="AddA"/>
</dbReference>
<comment type="similarity">
    <text evidence="14">Belongs to the helicase family. AddA subfamily.</text>
</comment>
<keyword evidence="10 14" id="KW-0234">DNA repair</keyword>
<dbReference type="Gene3D" id="1.10.486.10">
    <property type="entry name" value="PCRA, domain 4"/>
    <property type="match status" value="1"/>
</dbReference>
<dbReference type="Proteomes" id="UP000053523">
    <property type="component" value="Unassembled WGS sequence"/>
</dbReference>
<dbReference type="GO" id="GO:0005524">
    <property type="term" value="F:ATP binding"/>
    <property type="evidence" value="ECO:0007669"/>
    <property type="project" value="UniProtKB-UniRule"/>
</dbReference>
<proteinExistence type="inferred from homology"/>
<evidence type="ECO:0000256" key="1">
    <source>
        <dbReference type="ARBA" id="ARBA00009922"/>
    </source>
</evidence>
<dbReference type="CDD" id="cd17932">
    <property type="entry name" value="DEXQc_UvrD"/>
    <property type="match status" value="1"/>
</dbReference>
<comment type="subunit">
    <text evidence="14">Heterodimer of AddA and AddB/RexB.</text>
</comment>
<keyword evidence="7 14" id="KW-0269">Exonuclease</keyword>
<dbReference type="InterPro" id="IPR038726">
    <property type="entry name" value="PDDEXK_AddAB-type"/>
</dbReference>
<dbReference type="RefSeq" id="WP_037549035.1">
    <property type="nucleotide sequence ID" value="NZ_CAJCGD010000005.1"/>
</dbReference>
<keyword evidence="6 14" id="KW-0347">Helicase</keyword>
<keyword evidence="3 14" id="KW-0547">Nucleotide-binding</keyword>
<dbReference type="HAMAP" id="MF_01451">
    <property type="entry name" value="AddA"/>
    <property type="match status" value="1"/>
</dbReference>
<evidence type="ECO:0000256" key="13">
    <source>
        <dbReference type="ARBA" id="ARBA00048988"/>
    </source>
</evidence>
<keyword evidence="5 14" id="KW-0378">Hydrolase</keyword>
<dbReference type="Pfam" id="PF12705">
    <property type="entry name" value="PDDEXK_1"/>
    <property type="match status" value="1"/>
</dbReference>
<dbReference type="InterPro" id="IPR000212">
    <property type="entry name" value="DNA_helicase_UvrD/REP"/>
</dbReference>
<evidence type="ECO:0000256" key="8">
    <source>
        <dbReference type="ARBA" id="ARBA00022840"/>
    </source>
</evidence>
<evidence type="ECO:0000313" key="19">
    <source>
        <dbReference type="EMBL" id="PNN21562.1"/>
    </source>
</evidence>
<evidence type="ECO:0000259" key="18">
    <source>
        <dbReference type="PROSITE" id="PS51217"/>
    </source>
</evidence>
<dbReference type="InterPro" id="IPR011604">
    <property type="entry name" value="PDDEXK-like_dom_sf"/>
</dbReference>
<keyword evidence="9 14" id="KW-0238">DNA-binding</keyword>
<evidence type="ECO:0000256" key="16">
    <source>
        <dbReference type="SAM" id="MobiDB-lite"/>
    </source>
</evidence>
<dbReference type="GO" id="GO:0043138">
    <property type="term" value="F:3'-5' DNA helicase activity"/>
    <property type="evidence" value="ECO:0007669"/>
    <property type="project" value="UniProtKB-UniRule"/>
</dbReference>
<feature type="binding site" evidence="15">
    <location>
        <begin position="32"/>
        <end position="39"/>
    </location>
    <ligand>
        <name>ATP</name>
        <dbReference type="ChEBI" id="CHEBI:30616"/>
    </ligand>
</feature>
<dbReference type="PROSITE" id="PS51217">
    <property type="entry name" value="UVRD_HELICASE_CTER"/>
    <property type="match status" value="1"/>
</dbReference>
<dbReference type="FunFam" id="3.40.50.300:FF:001236">
    <property type="entry name" value="ATP-dependent helicase/nuclease subunit A"/>
    <property type="match status" value="1"/>
</dbReference>
<dbReference type="SUPFAM" id="SSF52540">
    <property type="entry name" value="P-loop containing nucleoside triphosphate hydrolases"/>
    <property type="match status" value="1"/>
</dbReference>
<sequence length="1225" mass="144003">MNNIPIKPKGAQWTDAQWKSIYANGQDVLVAAAAGSGKTAVLVERIIQKIIRDEIDVDKLLVVTFTNLSAREMKHRVDQRIQQASIEDPRNEHLKNQRIKIHRAQISTLHSFCLKIIQQHYDVIDLDPNFRTISDVENVLLLEQSIDEVLEKHYDTPDIEFLTLVEQLSSDRNDDNFRDLLKRFYNFSIANPSPFKWLDSLVEIYTDDNKHKLYLDELERLSKIYIKAAYHTLLEAENNFLNCIEAEKHLDVIKLEKYKCEKMIEGNVINFEEIINYTSEKLPTISKKLKDTNEDEGISSQFLTNAKDFYDDYKKLLSEVKNKYLIRSYEDLKVDMKRLAPRIQYLVQIVKDIINDFAEKKRSRNVLDFSDYEHFALQILTDQEGNASSIAKEYRSQFEEILVDEYQDTNQVQEAIISKIKRGDESNGNLFMVGDVKQSIYKFRQADPTLFMDKYHRFTKDGDQSGLRIDLSKNFRSRNEVLATTNYLFDHMMDEEVGEIEYDADARLYFGATKYSDKSMPFELHALIQDKSSDNDLEKSEQEARYIAEQVKYIIEHKQVYDMKSETYRQATFKDIVILERGLKNARNLQQVFKDYNIPFHVNSKEGYFEQTEVRLVLSFLRTVDNPLQDIYLVGLMRSVIYQFTEDELATIRVQSMNDDYFYQSILHYMKDQEANPTLVEKLEHFMDDINMYQEYSQSHPVYQLIDKFYNDHYVIQYFSGLIGGKGRRANLYGLFNKAVEFESSSFRGLYQFIRFIDELIERNKDFGEENVIGPNDNVVRMMTVHSSKGLEFPYVIYSGLSKNFNKGDLRKPLILNQKYGLGIDYFDLDRNVTYPSLSSVVIKSITEKELISEEMRLMYVALTRAKEQLILIGTIDKEETLEKLERLPISGNQIALHKRLSADRPFDLIYSILAKYQSTSLLPEYQFEKSIDNLDESLRPTVDIKIAQFEELSIDDSESEQESRDVSDLEVEGSHDETLKQQINDQLSFKYPFLKDTEKPSKQSVSELKRQLETEESGTSYERVRQYRIGVSTYERPKFLRENKKRKANEIGTLMHTVMQHLPFKEIRMTETELNDYINELIEKHIIEEDAKKDIQFEAVMNFIRSDLYMTITQADKVYRELPFVVNQARVDEMPELDEDVSIIQGMIDLIFLKDGQYYFVDYKTDAFNKRRGMTDEEVGIQLRDKYKIQMKYYKNTLETILNSKVYGYLYFFQFGQMSIEEDV</sequence>
<comment type="similarity">
    <text evidence="1">Belongs to the helicase family. UvrD subfamily.</text>
</comment>
<dbReference type="Gene3D" id="1.10.10.160">
    <property type="match status" value="1"/>
</dbReference>
<reference evidence="19 20" key="1">
    <citation type="submission" date="2017-12" db="EMBL/GenBank/DDBJ databases">
        <title>FDA dAtabase for Regulatory Grade micrObial Sequences (FDA-ARGOS): Supporting development and validation of Infectious Disease Dx tests.</title>
        <authorList>
            <person name="Hoffmann M."/>
            <person name="Allard M."/>
            <person name="Evans P."/>
            <person name="Brown E."/>
            <person name="Tallon L."/>
            <person name="Sadzewicz L."/>
            <person name="Sengamalay N."/>
            <person name="Ott S."/>
            <person name="Godinez A."/>
            <person name="Nagaraj S."/>
            <person name="Vavikolanu K."/>
            <person name="Aluvathingal J."/>
            <person name="Nadendla S."/>
            <person name="Sichtig H."/>
        </authorList>
    </citation>
    <scope>NUCLEOTIDE SEQUENCE [LARGE SCALE GENOMIC DNA]</scope>
    <source>
        <strain evidence="19 20">FDAARGOS_148</strain>
    </source>
</reference>
<comment type="function">
    <text evidence="14">The heterodimer acts as both an ATP-dependent DNA helicase and an ATP-dependent, dual-direction single-stranded exonuclease. Recognizes the chi site generating a DNA molecule suitable for the initiation of homologous recombination. The AddA nuclease domain is required for chi fragment generation; this subunit has the helicase and 3' -&gt; 5' nuclease activities.</text>
</comment>
<protein>
    <recommendedName>
        <fullName evidence="14">ATP-dependent helicase/nuclease subunit A</fullName>
        <ecNumber evidence="14">3.1.-.-</ecNumber>
        <ecNumber evidence="14">5.6.2.4</ecNumber>
    </recommendedName>
    <alternativeName>
        <fullName evidence="14">ATP-dependent helicase/nuclease AddA</fullName>
    </alternativeName>
    <alternativeName>
        <fullName evidence="14">DNA 3'-5' helicase AddA</fullName>
    </alternativeName>
</protein>
<comment type="catalytic activity">
    <reaction evidence="13 14">
        <text>ATP + H2O = ADP + phosphate + H(+)</text>
        <dbReference type="Rhea" id="RHEA:13065"/>
        <dbReference type="ChEBI" id="CHEBI:15377"/>
        <dbReference type="ChEBI" id="CHEBI:15378"/>
        <dbReference type="ChEBI" id="CHEBI:30616"/>
        <dbReference type="ChEBI" id="CHEBI:43474"/>
        <dbReference type="ChEBI" id="CHEBI:456216"/>
        <dbReference type="EC" id="5.6.2.4"/>
    </reaction>
</comment>
<dbReference type="EMBL" id="LORN02000015">
    <property type="protein sequence ID" value="PNN21562.1"/>
    <property type="molecule type" value="Genomic_DNA"/>
</dbReference>
<dbReference type="NCBIfam" id="TIGR02785">
    <property type="entry name" value="addA_Gpos"/>
    <property type="match status" value="1"/>
</dbReference>
<feature type="domain" description="UvrD-like helicase C-terminal" evidence="18">
    <location>
        <begin position="479"/>
        <end position="790"/>
    </location>
</feature>
<evidence type="ECO:0000256" key="14">
    <source>
        <dbReference type="HAMAP-Rule" id="MF_01451"/>
    </source>
</evidence>
<feature type="domain" description="UvrD-like helicase ATP-binding" evidence="17">
    <location>
        <begin position="11"/>
        <end position="478"/>
    </location>
</feature>
<dbReference type="PANTHER" id="PTHR11070:SF48">
    <property type="entry name" value="ATP-DEPENDENT HELICASE_NUCLEASE SUBUNIT A"/>
    <property type="match status" value="1"/>
</dbReference>
<keyword evidence="4 14" id="KW-0227">DNA damage</keyword>
<dbReference type="EC" id="5.6.2.4" evidence="14"/>
<evidence type="ECO:0000256" key="2">
    <source>
        <dbReference type="ARBA" id="ARBA00022722"/>
    </source>
</evidence>
<dbReference type="InterPro" id="IPR014017">
    <property type="entry name" value="DNA_helicase_UvrD-like_C"/>
</dbReference>
<dbReference type="InterPro" id="IPR013986">
    <property type="entry name" value="DExx_box_DNA_helicase_dom_sf"/>
</dbReference>
<keyword evidence="8 14" id="KW-0067">ATP-binding</keyword>
<dbReference type="GO" id="GO:0000724">
    <property type="term" value="P:double-strand break repair via homologous recombination"/>
    <property type="evidence" value="ECO:0007669"/>
    <property type="project" value="UniProtKB-UniRule"/>
</dbReference>
<dbReference type="GO" id="GO:0016887">
    <property type="term" value="F:ATP hydrolysis activity"/>
    <property type="evidence" value="ECO:0007669"/>
    <property type="project" value="RHEA"/>
</dbReference>
<evidence type="ECO:0000259" key="17">
    <source>
        <dbReference type="PROSITE" id="PS51198"/>
    </source>
</evidence>
<dbReference type="InterPro" id="IPR027417">
    <property type="entry name" value="P-loop_NTPase"/>
</dbReference>
<keyword evidence="2 14" id="KW-0540">Nuclease</keyword>
<dbReference type="Pfam" id="PF00580">
    <property type="entry name" value="UvrD-helicase"/>
    <property type="match status" value="1"/>
</dbReference>
<dbReference type="Gene3D" id="3.90.320.10">
    <property type="match status" value="1"/>
</dbReference>
<organism evidence="19 20">
    <name type="scientific">Staphylococcus haemolyticus</name>
    <dbReference type="NCBI Taxonomy" id="1283"/>
    <lineage>
        <taxon>Bacteria</taxon>
        <taxon>Bacillati</taxon>
        <taxon>Bacillota</taxon>
        <taxon>Bacilli</taxon>
        <taxon>Bacillales</taxon>
        <taxon>Staphylococcaceae</taxon>
        <taxon>Staphylococcus</taxon>
    </lineage>
</organism>
<evidence type="ECO:0000256" key="7">
    <source>
        <dbReference type="ARBA" id="ARBA00022839"/>
    </source>
</evidence>
<accession>A0A2K0A977</accession>
<evidence type="ECO:0000256" key="10">
    <source>
        <dbReference type="ARBA" id="ARBA00023204"/>
    </source>
</evidence>
<evidence type="ECO:0000256" key="3">
    <source>
        <dbReference type="ARBA" id="ARBA00022741"/>
    </source>
</evidence>
<comment type="cofactor">
    <cofactor evidence="14">
        <name>Mg(2+)</name>
        <dbReference type="ChEBI" id="CHEBI:18420"/>
    </cofactor>
</comment>
<dbReference type="PANTHER" id="PTHR11070">
    <property type="entry name" value="UVRD / RECB / PCRA DNA HELICASE FAMILY MEMBER"/>
    <property type="match status" value="1"/>
</dbReference>
<evidence type="ECO:0000256" key="12">
    <source>
        <dbReference type="ARBA" id="ARBA00034617"/>
    </source>
</evidence>
<evidence type="ECO:0000256" key="15">
    <source>
        <dbReference type="PROSITE-ProRule" id="PRU00560"/>
    </source>
</evidence>
<dbReference type="InterPro" id="IPR011335">
    <property type="entry name" value="Restrct_endonuc-II-like"/>
</dbReference>
<dbReference type="AlphaFoldDB" id="A0A2K0A977"/>
<dbReference type="GO" id="GO:0008408">
    <property type="term" value="F:3'-5' exonuclease activity"/>
    <property type="evidence" value="ECO:0007669"/>
    <property type="project" value="UniProtKB-UniRule"/>
</dbReference>
<dbReference type="GO" id="GO:0033202">
    <property type="term" value="C:DNA helicase complex"/>
    <property type="evidence" value="ECO:0007669"/>
    <property type="project" value="TreeGrafter"/>
</dbReference>
<dbReference type="Gene3D" id="3.40.50.300">
    <property type="entry name" value="P-loop containing nucleotide triphosphate hydrolases"/>
    <property type="match status" value="4"/>
</dbReference>
<evidence type="ECO:0000256" key="11">
    <source>
        <dbReference type="ARBA" id="ARBA00023235"/>
    </source>
</evidence>